<organism evidence="1 2">
    <name type="scientific">Beggiatoa alba B18LD</name>
    <dbReference type="NCBI Taxonomy" id="395493"/>
    <lineage>
        <taxon>Bacteria</taxon>
        <taxon>Pseudomonadati</taxon>
        <taxon>Pseudomonadota</taxon>
        <taxon>Gammaproteobacteria</taxon>
        <taxon>Thiotrichales</taxon>
        <taxon>Thiotrichaceae</taxon>
        <taxon>Beggiatoa</taxon>
    </lineage>
</organism>
<dbReference type="eggNOG" id="COG0457">
    <property type="taxonomic scope" value="Bacteria"/>
</dbReference>
<dbReference type="HOGENOM" id="CLU_531758_0_0_6"/>
<dbReference type="OrthoDB" id="1971692at2"/>
<dbReference type="SUPFAM" id="SSF48452">
    <property type="entry name" value="TPR-like"/>
    <property type="match status" value="2"/>
</dbReference>
<sequence length="512" mass="58784">MDNKYLEFLTRVQAADESERPALLLEFSLAQLSPKIRAAVEAAAIPHFFDKHFLNALLADSLTEAEFQELTQLSFIEAYPKDSFFNVHEKTRLLLLDKLWKENPDNYREISQRAFQYCQQQDQESTTWRIETLYHQVIAEPEIGVDELYETARKWNNPPNFAYDKIEVLTRTLHEHIDDNRLNTLGKHTVLYWEGVIDSIYSRPFDAKTKLQQINLTLETRDYLKANCLWRLGNVHLNLSELREARGQYEQALPIFRQIGKKLGEANCLKRLGDIHLRLSELGKAQGLYEQALSIFHLIGAKLGEANCLQGLGDAHLSLSELVETQGLYEQALLIYRLIGAKRGETQCLRSLGDVYLRLSELEEARRLYEQTLSTFRLIGEKIGEANCLLGLGEVCLKQTELERAEKLIKDAQCIYQAIHEPVGQTDSLKMLGLLAIQTGEYASAQNYFEQAQQQFKKIANQEGIAETLEAFAELHTAQNHPDTARDYWQQAIALYEKLGMSKRADKCRQKI</sequence>
<dbReference type="AlphaFoldDB" id="I3CFN3"/>
<dbReference type="RefSeq" id="WP_002685358.1">
    <property type="nucleotide sequence ID" value="NZ_JH600070.1"/>
</dbReference>
<dbReference type="EMBL" id="JH600070">
    <property type="protein sequence ID" value="EIJ42426.1"/>
    <property type="molecule type" value="Genomic_DNA"/>
</dbReference>
<proteinExistence type="predicted"/>
<accession>I3CFN3</accession>
<dbReference type="Pfam" id="PF13424">
    <property type="entry name" value="TPR_12"/>
    <property type="match status" value="3"/>
</dbReference>
<dbReference type="SMART" id="SM00028">
    <property type="entry name" value="TPR"/>
    <property type="match status" value="7"/>
</dbReference>
<keyword evidence="2" id="KW-1185">Reference proteome</keyword>
<dbReference type="PANTHER" id="PTHR10098:SF108">
    <property type="entry name" value="TETRATRICOPEPTIDE REPEAT PROTEIN 28"/>
    <property type="match status" value="1"/>
</dbReference>
<dbReference type="InterPro" id="IPR011990">
    <property type="entry name" value="TPR-like_helical_dom_sf"/>
</dbReference>
<reference evidence="1 2" key="1">
    <citation type="submission" date="2011-11" db="EMBL/GenBank/DDBJ databases">
        <title>Improved High-Quality Draft sequence of Beggiatoa alba B18lD.</title>
        <authorList>
            <consortium name="US DOE Joint Genome Institute"/>
            <person name="Lucas S."/>
            <person name="Han J."/>
            <person name="Lapidus A."/>
            <person name="Cheng J.-F."/>
            <person name="Goodwin L."/>
            <person name="Pitluck S."/>
            <person name="Peters L."/>
            <person name="Mikhailova N."/>
            <person name="Held B."/>
            <person name="Detter J.C."/>
            <person name="Han C."/>
            <person name="Tapia R."/>
            <person name="Land M."/>
            <person name="Hauser L."/>
            <person name="Kyrpides N."/>
            <person name="Ivanova N."/>
            <person name="Pagani I."/>
            <person name="Samuel K."/>
            <person name="Teske A."/>
            <person name="Mueller J."/>
            <person name="Woyke T."/>
        </authorList>
    </citation>
    <scope>NUCLEOTIDE SEQUENCE [LARGE SCALE GENOMIC DNA]</scope>
    <source>
        <strain evidence="1 2">B18LD</strain>
    </source>
</reference>
<gene>
    <name evidence="1" type="ORF">BegalDRAFT_1545</name>
</gene>
<name>I3CFN3_9GAMM</name>
<dbReference type="Gene3D" id="1.25.40.10">
    <property type="entry name" value="Tetratricopeptide repeat domain"/>
    <property type="match status" value="2"/>
</dbReference>
<dbReference type="STRING" id="395493.BegalDRAFT_1545"/>
<evidence type="ECO:0000313" key="1">
    <source>
        <dbReference type="EMBL" id="EIJ42426.1"/>
    </source>
</evidence>
<protein>
    <submittedName>
        <fullName evidence="1">Uncharacterized protein</fullName>
    </submittedName>
</protein>
<dbReference type="InterPro" id="IPR019734">
    <property type="entry name" value="TPR_rpt"/>
</dbReference>
<dbReference type="Proteomes" id="UP000005744">
    <property type="component" value="Unassembled WGS sequence"/>
</dbReference>
<dbReference type="PANTHER" id="PTHR10098">
    <property type="entry name" value="RAPSYN-RELATED"/>
    <property type="match status" value="1"/>
</dbReference>
<evidence type="ECO:0000313" key="2">
    <source>
        <dbReference type="Proteomes" id="UP000005744"/>
    </source>
</evidence>